<dbReference type="OrthoDB" id="150129at2"/>
<dbReference type="EMBL" id="LYXE01000159">
    <property type="protein sequence ID" value="PDV97150.1"/>
    <property type="molecule type" value="Genomic_DNA"/>
</dbReference>
<evidence type="ECO:0000313" key="4">
    <source>
        <dbReference type="EMBL" id="PDV97150.1"/>
    </source>
</evidence>
<comment type="caution">
    <text evidence="4">The sequence shown here is derived from an EMBL/GenBank/DDBJ whole genome shotgun (WGS) entry which is preliminary data.</text>
</comment>
<accession>A0A2H3L4I0</accession>
<name>A0A2H3L4I0_9CHLR</name>
<organism evidence="4 5">
    <name type="scientific">Candidatus Chloroploca asiatica</name>
    <dbReference type="NCBI Taxonomy" id="1506545"/>
    <lineage>
        <taxon>Bacteria</taxon>
        <taxon>Bacillati</taxon>
        <taxon>Chloroflexota</taxon>
        <taxon>Chloroflexia</taxon>
        <taxon>Chloroflexales</taxon>
        <taxon>Chloroflexineae</taxon>
        <taxon>Oscillochloridaceae</taxon>
        <taxon>Candidatus Chloroploca</taxon>
    </lineage>
</organism>
<feature type="domain" description="Thioredoxin" evidence="3">
    <location>
        <begin position="6"/>
        <end position="103"/>
    </location>
</feature>
<dbReference type="GO" id="GO:0005737">
    <property type="term" value="C:cytoplasm"/>
    <property type="evidence" value="ECO:0007669"/>
    <property type="project" value="TreeGrafter"/>
</dbReference>
<dbReference type="AlphaFoldDB" id="A0A2H3L4I0"/>
<evidence type="ECO:0000256" key="2">
    <source>
        <dbReference type="ARBA" id="ARBA00023284"/>
    </source>
</evidence>
<gene>
    <name evidence="4" type="ORF">A9Q02_19050</name>
</gene>
<dbReference type="Proteomes" id="UP000220922">
    <property type="component" value="Unassembled WGS sequence"/>
</dbReference>
<sequence>MATTLVATTEATFARQILRADCPVLVCFGVRTCPARRALLPILTRIAVAFQGQLRVATVLLDDAPLLAEQYGIVASPTLGVFHHGERQGQVVGFIPEGLVQVLADEVCHGAVSGDTRWSPCEERFETAVIIPLLAQWGFTVERQVPCVLPSHPTAHRGRIDLLVYEHPSSPPVTLIESKRQIRHAQDLRQAVRQAATYAHSLALASFVIAAPRGLWIYRCGDAGAVCERHVTSLALHQTPELPRHLLLQLRAGGAAA</sequence>
<dbReference type="PANTHER" id="PTHR45663">
    <property type="entry name" value="GEO12009P1"/>
    <property type="match status" value="1"/>
</dbReference>
<keyword evidence="2" id="KW-0676">Redox-active center</keyword>
<protein>
    <recommendedName>
        <fullName evidence="3">Thioredoxin domain-containing protein</fullName>
    </recommendedName>
</protein>
<dbReference type="Gene3D" id="3.40.30.10">
    <property type="entry name" value="Glutaredoxin"/>
    <property type="match status" value="1"/>
</dbReference>
<keyword evidence="5" id="KW-1185">Reference proteome</keyword>
<evidence type="ECO:0000259" key="3">
    <source>
        <dbReference type="Pfam" id="PF00085"/>
    </source>
</evidence>
<evidence type="ECO:0000313" key="5">
    <source>
        <dbReference type="Proteomes" id="UP000220922"/>
    </source>
</evidence>
<dbReference type="InterPro" id="IPR013766">
    <property type="entry name" value="Thioredoxin_domain"/>
</dbReference>
<dbReference type="Pfam" id="PF00085">
    <property type="entry name" value="Thioredoxin"/>
    <property type="match status" value="1"/>
</dbReference>
<dbReference type="GO" id="GO:0015035">
    <property type="term" value="F:protein-disulfide reductase activity"/>
    <property type="evidence" value="ECO:0007669"/>
    <property type="project" value="TreeGrafter"/>
</dbReference>
<dbReference type="CDD" id="cd02947">
    <property type="entry name" value="TRX_family"/>
    <property type="match status" value="1"/>
</dbReference>
<comment type="similarity">
    <text evidence="1">Belongs to the thioredoxin family.</text>
</comment>
<reference evidence="4 5" key="1">
    <citation type="submission" date="2016-05" db="EMBL/GenBank/DDBJ databases">
        <authorList>
            <person name="Lavstsen T."/>
            <person name="Jespersen J.S."/>
        </authorList>
    </citation>
    <scope>NUCLEOTIDE SEQUENCE [LARGE SCALE GENOMIC DNA]</scope>
    <source>
        <strain evidence="4 5">B7-9</strain>
    </source>
</reference>
<evidence type="ECO:0000256" key="1">
    <source>
        <dbReference type="ARBA" id="ARBA00008987"/>
    </source>
</evidence>
<dbReference type="SUPFAM" id="SSF52833">
    <property type="entry name" value="Thioredoxin-like"/>
    <property type="match status" value="1"/>
</dbReference>
<dbReference type="InterPro" id="IPR036249">
    <property type="entry name" value="Thioredoxin-like_sf"/>
</dbReference>
<dbReference type="RefSeq" id="WP_097654729.1">
    <property type="nucleotide sequence ID" value="NZ_LYXE01000159.1"/>
</dbReference>
<dbReference type="PANTHER" id="PTHR45663:SF11">
    <property type="entry name" value="GEO12009P1"/>
    <property type="match status" value="1"/>
</dbReference>
<proteinExistence type="inferred from homology"/>